<accession>A0A2B8B7E4</accession>
<dbReference type="AlphaFoldDB" id="A0A2B8B7E4"/>
<dbReference type="EMBL" id="PDKW01000043">
    <property type="protein sequence ID" value="PGH53272.1"/>
    <property type="molecule type" value="Genomic_DNA"/>
</dbReference>
<dbReference type="Gene3D" id="3.50.50.60">
    <property type="entry name" value="FAD/NAD(P)-binding domain"/>
    <property type="match status" value="2"/>
</dbReference>
<evidence type="ECO:0000256" key="2">
    <source>
        <dbReference type="ARBA" id="ARBA00022630"/>
    </source>
</evidence>
<organism evidence="5 6">
    <name type="scientific">Azospirillum palustre</name>
    <dbReference type="NCBI Taxonomy" id="2044885"/>
    <lineage>
        <taxon>Bacteria</taxon>
        <taxon>Pseudomonadati</taxon>
        <taxon>Pseudomonadota</taxon>
        <taxon>Alphaproteobacteria</taxon>
        <taxon>Rhodospirillales</taxon>
        <taxon>Azospirillaceae</taxon>
        <taxon>Azospirillum</taxon>
    </lineage>
</organism>
<dbReference type="GO" id="GO:0016491">
    <property type="term" value="F:oxidoreductase activity"/>
    <property type="evidence" value="ECO:0007669"/>
    <property type="project" value="UniProtKB-KW"/>
</dbReference>
<dbReference type="PANTHER" id="PTHR48105">
    <property type="entry name" value="THIOREDOXIN REDUCTASE 1-RELATED-RELATED"/>
    <property type="match status" value="1"/>
</dbReference>
<dbReference type="RefSeq" id="WP_098739354.1">
    <property type="nucleotide sequence ID" value="NZ_PDKW01000043.1"/>
</dbReference>
<feature type="domain" description="FAD/NAD(P)-binding" evidence="4">
    <location>
        <begin position="9"/>
        <end position="286"/>
    </location>
</feature>
<reference evidence="6" key="1">
    <citation type="submission" date="2017-10" db="EMBL/GenBank/DDBJ databases">
        <authorList>
            <person name="Kravchenko I.K."/>
            <person name="Grouzdev D.S."/>
        </authorList>
    </citation>
    <scope>NUCLEOTIDE SEQUENCE [LARGE SCALE GENOMIC DNA]</scope>
    <source>
        <strain evidence="6">B2</strain>
    </source>
</reference>
<evidence type="ECO:0000259" key="4">
    <source>
        <dbReference type="Pfam" id="PF07992"/>
    </source>
</evidence>
<keyword evidence="6" id="KW-1185">Reference proteome</keyword>
<dbReference type="InterPro" id="IPR036188">
    <property type="entry name" value="FAD/NAD-bd_sf"/>
</dbReference>
<protein>
    <recommendedName>
        <fullName evidence="1">Thioredoxin reductase</fullName>
    </recommendedName>
</protein>
<dbReference type="PRINTS" id="PR00469">
    <property type="entry name" value="PNDRDTASEII"/>
</dbReference>
<proteinExistence type="predicted"/>
<dbReference type="InterPro" id="IPR023753">
    <property type="entry name" value="FAD/NAD-binding_dom"/>
</dbReference>
<comment type="caution">
    <text evidence="5">The sequence shown here is derived from an EMBL/GenBank/DDBJ whole genome shotgun (WGS) entry which is preliminary data.</text>
</comment>
<dbReference type="Pfam" id="PF07992">
    <property type="entry name" value="Pyr_redox_2"/>
    <property type="match status" value="1"/>
</dbReference>
<dbReference type="InterPro" id="IPR050097">
    <property type="entry name" value="Ferredoxin-NADP_redctase_2"/>
</dbReference>
<evidence type="ECO:0000256" key="3">
    <source>
        <dbReference type="ARBA" id="ARBA00023002"/>
    </source>
</evidence>
<dbReference type="Proteomes" id="UP000225379">
    <property type="component" value="Unassembled WGS sequence"/>
</dbReference>
<gene>
    <name evidence="5" type="ORF">CRT60_25580</name>
</gene>
<evidence type="ECO:0000256" key="1">
    <source>
        <dbReference type="ARBA" id="ARBA00018719"/>
    </source>
</evidence>
<name>A0A2B8B7E4_9PROT</name>
<dbReference type="OrthoDB" id="9786503at2"/>
<keyword evidence="3" id="KW-0560">Oxidoreductase</keyword>
<dbReference type="SUPFAM" id="SSF51905">
    <property type="entry name" value="FAD/NAD(P)-binding domain"/>
    <property type="match status" value="1"/>
</dbReference>
<evidence type="ECO:0000313" key="5">
    <source>
        <dbReference type="EMBL" id="PGH53272.1"/>
    </source>
</evidence>
<evidence type="ECO:0000313" key="6">
    <source>
        <dbReference type="Proteomes" id="UP000225379"/>
    </source>
</evidence>
<sequence>MNGNDTTTYDAIIVGGSYAGLAAALQLARARRRVLVMDEGLRRNRFASHSHGFLGQDGRPPGDIAAEAHAQLMRYPTVTWMTGRAEKAARTSRGFEITDSDGIGHRARRLLIAVGVVDELPAIPGLAERWGRSVFHCPYCHGYELMQGRIGVVAVSGHSMHHALMLPDWGSTTLLLNGAFEPDADQSAHLAQRGVAVETALISGIDSDPPEVALADGRRVPFAGLFVLPRSRVASPLAAQLGCASEDGPLGTHIRVDAMQEASVPGVFACGDAARAAGSVALAVGAGTMAGTALHRSLLFCEDDALFARA</sequence>
<keyword evidence="2" id="KW-0285">Flavoprotein</keyword>
<dbReference type="PRINTS" id="PR00368">
    <property type="entry name" value="FADPNR"/>
</dbReference>